<sequence length="362" mass="39555">MSASEDPTDPVDSAPVDAWGPDVLGPGFRARTLRLLPDPEDDDAVATLVHHAPALDPAALPGTPTTPRFAFLYLHGWNDYFFQADFAREISRLGGAFYALDLRRYGRSLREGQMHGWVTSLNDYDEEIGLALAAIHAAEGWDARTVLYGHSTGGLTAALWADRHPGAVSALVLNSAWLEIQGAVPVRLVGEPVVRTLARRDPRMVIPTPTYPPESLYSLADGWRPERDGELPDPSWADDPYITGWNVDRRWKIVPAAPIRPGWLLAILAGQARVAAGLDVRCPILSMGSARSHLTVTWTPQARSTDTVVDADATARRAIGLGKLVTVARFDGAVHDLVLSAPPVREQVYSALRRWLRGYVLT</sequence>
<keyword evidence="2" id="KW-0378">Hydrolase</keyword>
<dbReference type="Pfam" id="PF12146">
    <property type="entry name" value="Hydrolase_4"/>
    <property type="match status" value="1"/>
</dbReference>
<dbReference type="EMBL" id="FNHU01000001">
    <property type="protein sequence ID" value="SDM24659.1"/>
    <property type="molecule type" value="Genomic_DNA"/>
</dbReference>
<dbReference type="InterPro" id="IPR022742">
    <property type="entry name" value="Hydrolase_4"/>
</dbReference>
<dbReference type="RefSeq" id="WP_092606669.1">
    <property type="nucleotide sequence ID" value="NZ_FNHU01000001.1"/>
</dbReference>
<dbReference type="Gene3D" id="3.40.50.1820">
    <property type="entry name" value="alpha/beta hydrolase"/>
    <property type="match status" value="1"/>
</dbReference>
<dbReference type="PANTHER" id="PTHR11614">
    <property type="entry name" value="PHOSPHOLIPASE-RELATED"/>
    <property type="match status" value="1"/>
</dbReference>
<evidence type="ECO:0000313" key="3">
    <source>
        <dbReference type="Proteomes" id="UP000199671"/>
    </source>
</evidence>
<dbReference type="Proteomes" id="UP000199671">
    <property type="component" value="Unassembled WGS sequence"/>
</dbReference>
<dbReference type="InterPro" id="IPR051044">
    <property type="entry name" value="MAG_DAG_Lipase"/>
</dbReference>
<dbReference type="GO" id="GO:0016787">
    <property type="term" value="F:hydrolase activity"/>
    <property type="evidence" value="ECO:0007669"/>
    <property type="project" value="UniProtKB-KW"/>
</dbReference>
<gene>
    <name evidence="2" type="ORF">SAMN04487766_10172</name>
</gene>
<feature type="domain" description="Serine aminopeptidase S33" evidence="1">
    <location>
        <begin position="67"/>
        <end position="206"/>
    </location>
</feature>
<accession>A0A1G9RMX4</accession>
<name>A0A1G9RMX4_9ACTO</name>
<protein>
    <submittedName>
        <fullName evidence="2">Lysophospholipase, alpha-beta hydrolase superfamily</fullName>
    </submittedName>
</protein>
<proteinExistence type="predicted"/>
<reference evidence="2 3" key="1">
    <citation type="submission" date="2016-10" db="EMBL/GenBank/DDBJ databases">
        <authorList>
            <person name="de Groot N.N."/>
        </authorList>
    </citation>
    <scope>NUCLEOTIDE SEQUENCE [LARGE SCALE GENOMIC DNA]</scope>
    <source>
        <strain evidence="2 3">KPR-7B</strain>
    </source>
</reference>
<dbReference type="SUPFAM" id="SSF53474">
    <property type="entry name" value="alpha/beta-Hydrolases"/>
    <property type="match status" value="1"/>
</dbReference>
<organism evidence="2 3">
    <name type="scientific">Actinomyces ruminicola</name>
    <dbReference type="NCBI Taxonomy" id="332524"/>
    <lineage>
        <taxon>Bacteria</taxon>
        <taxon>Bacillati</taxon>
        <taxon>Actinomycetota</taxon>
        <taxon>Actinomycetes</taxon>
        <taxon>Actinomycetales</taxon>
        <taxon>Actinomycetaceae</taxon>
        <taxon>Actinomyces</taxon>
    </lineage>
</organism>
<dbReference type="AlphaFoldDB" id="A0A1G9RMX4"/>
<evidence type="ECO:0000313" key="2">
    <source>
        <dbReference type="EMBL" id="SDM24659.1"/>
    </source>
</evidence>
<dbReference type="OrthoDB" id="9801217at2"/>
<dbReference type="InterPro" id="IPR029058">
    <property type="entry name" value="AB_hydrolase_fold"/>
</dbReference>
<evidence type="ECO:0000259" key="1">
    <source>
        <dbReference type="Pfam" id="PF12146"/>
    </source>
</evidence>